<name>A0A6N2YV95_9STRE</name>
<dbReference type="EMBL" id="CACRUI010000003">
    <property type="protein sequence ID" value="VYT70905.1"/>
    <property type="molecule type" value="Genomic_DNA"/>
</dbReference>
<organism evidence="1">
    <name type="scientific">Streptococcus lutetiensis</name>
    <dbReference type="NCBI Taxonomy" id="150055"/>
    <lineage>
        <taxon>Bacteria</taxon>
        <taxon>Bacillati</taxon>
        <taxon>Bacillota</taxon>
        <taxon>Bacilli</taxon>
        <taxon>Lactobacillales</taxon>
        <taxon>Streptococcaceae</taxon>
        <taxon>Streptococcus</taxon>
    </lineage>
</organism>
<proteinExistence type="predicted"/>
<accession>A0A6N2YV95</accession>
<dbReference type="AlphaFoldDB" id="A0A6N2YV95"/>
<dbReference type="RefSeq" id="WP_156672583.1">
    <property type="nucleotide sequence ID" value="NZ_CACRUI010000003.1"/>
</dbReference>
<evidence type="ECO:0000313" key="1">
    <source>
        <dbReference type="EMBL" id="VYT70905.1"/>
    </source>
</evidence>
<gene>
    <name evidence="1" type="ORF">SLLFYP71_00491</name>
</gene>
<protein>
    <submittedName>
        <fullName evidence="1">Uncharacterized protein</fullName>
    </submittedName>
</protein>
<reference evidence="1" key="1">
    <citation type="submission" date="2019-11" db="EMBL/GenBank/DDBJ databases">
        <authorList>
            <person name="Feng L."/>
        </authorList>
    </citation>
    <scope>NUCLEOTIDE SEQUENCE</scope>
    <source>
        <strain evidence="1">SLutetiensisLFYP71</strain>
    </source>
</reference>
<sequence>MSQQHKKWIALVEQRLKEKNWSKADLTQAVGLRSQGTITDLLKTGKGSVDLKLRVSKILSIREPWEEFEEN</sequence>